<feature type="signal peptide" evidence="2">
    <location>
        <begin position="1"/>
        <end position="22"/>
    </location>
</feature>
<dbReference type="Proteomes" id="UP001362999">
    <property type="component" value="Unassembled WGS sequence"/>
</dbReference>
<dbReference type="EMBL" id="JAWWNJ010000026">
    <property type="protein sequence ID" value="KAK7029889.1"/>
    <property type="molecule type" value="Genomic_DNA"/>
</dbReference>
<organism evidence="3 4">
    <name type="scientific">Favolaschia claudopus</name>
    <dbReference type="NCBI Taxonomy" id="2862362"/>
    <lineage>
        <taxon>Eukaryota</taxon>
        <taxon>Fungi</taxon>
        <taxon>Dikarya</taxon>
        <taxon>Basidiomycota</taxon>
        <taxon>Agaricomycotina</taxon>
        <taxon>Agaricomycetes</taxon>
        <taxon>Agaricomycetidae</taxon>
        <taxon>Agaricales</taxon>
        <taxon>Marasmiineae</taxon>
        <taxon>Mycenaceae</taxon>
        <taxon>Favolaschia</taxon>
    </lineage>
</organism>
<evidence type="ECO:0000313" key="3">
    <source>
        <dbReference type="EMBL" id="KAK7029889.1"/>
    </source>
</evidence>
<comment type="caution">
    <text evidence="3">The sequence shown here is derived from an EMBL/GenBank/DDBJ whole genome shotgun (WGS) entry which is preliminary data.</text>
</comment>
<evidence type="ECO:0000256" key="1">
    <source>
        <dbReference type="SAM" id="MobiDB-lite"/>
    </source>
</evidence>
<sequence length="218" mass="22559">MHSFHVLCILAVLAVHGLEVDAVQLKNMNSRANDGIQTACDSGAVVGSLTLSAITLVDSIRTDDQTVKNDLAALKWVLTATDNFGQQVLQACENAGTTNSNLNGNSNANNPNENSNNNSKATSTNSATKVTATQSNNKSRNNAAIVARAGNNDFQTVCDNASVAGSLVGSAVTLAGAIKTNDQTVTKDLEALKGVLNATINFGKQVAQVCQTAGLVKN</sequence>
<feature type="compositionally biased region" description="Low complexity" evidence="1">
    <location>
        <begin position="99"/>
        <end position="133"/>
    </location>
</feature>
<feature type="region of interest" description="Disordered" evidence="1">
    <location>
        <begin position="99"/>
        <end position="141"/>
    </location>
</feature>
<evidence type="ECO:0000313" key="4">
    <source>
        <dbReference type="Proteomes" id="UP001362999"/>
    </source>
</evidence>
<gene>
    <name evidence="3" type="ORF">R3P38DRAFT_2932206</name>
</gene>
<dbReference type="AlphaFoldDB" id="A0AAW0BX75"/>
<evidence type="ECO:0000256" key="2">
    <source>
        <dbReference type="SAM" id="SignalP"/>
    </source>
</evidence>
<feature type="chain" id="PRO_5043530386" evidence="2">
    <location>
        <begin position="23"/>
        <end position="218"/>
    </location>
</feature>
<reference evidence="3 4" key="1">
    <citation type="journal article" date="2024" name="J Genomics">
        <title>Draft genome sequencing and assembly of Favolaschia claudopus CIRM-BRFM 2984 isolated from oak limbs.</title>
        <authorList>
            <person name="Navarro D."/>
            <person name="Drula E."/>
            <person name="Chaduli D."/>
            <person name="Cazenave R."/>
            <person name="Ahrendt S."/>
            <person name="Wang J."/>
            <person name="Lipzen A."/>
            <person name="Daum C."/>
            <person name="Barry K."/>
            <person name="Grigoriev I.V."/>
            <person name="Favel A."/>
            <person name="Rosso M.N."/>
            <person name="Martin F."/>
        </authorList>
    </citation>
    <scope>NUCLEOTIDE SEQUENCE [LARGE SCALE GENOMIC DNA]</scope>
    <source>
        <strain evidence="3 4">CIRM-BRFM 2984</strain>
    </source>
</reference>
<protein>
    <submittedName>
        <fullName evidence="3">Uncharacterized protein</fullName>
    </submittedName>
</protein>
<keyword evidence="2" id="KW-0732">Signal</keyword>
<keyword evidence="4" id="KW-1185">Reference proteome</keyword>
<accession>A0AAW0BX75</accession>
<name>A0AAW0BX75_9AGAR</name>
<proteinExistence type="predicted"/>